<dbReference type="AlphaFoldDB" id="A0A4U6T3M7"/>
<protein>
    <recommendedName>
        <fullName evidence="2">DUF7597 domain-containing protein</fullName>
    </recommendedName>
</protein>
<reference evidence="3" key="1">
    <citation type="submission" date="2019-03" db="EMBL/GenBank/DDBJ databases">
        <title>WGS assembly of Setaria viridis.</title>
        <authorList>
            <person name="Huang P."/>
            <person name="Jenkins J."/>
            <person name="Grimwood J."/>
            <person name="Barry K."/>
            <person name="Healey A."/>
            <person name="Mamidi S."/>
            <person name="Sreedasyam A."/>
            <person name="Shu S."/>
            <person name="Feldman M."/>
            <person name="Wu J."/>
            <person name="Yu Y."/>
            <person name="Chen C."/>
            <person name="Johnson J."/>
            <person name="Rokhsar D."/>
            <person name="Baxter I."/>
            <person name="Schmutz J."/>
            <person name="Brutnell T."/>
            <person name="Kellogg E."/>
        </authorList>
    </citation>
    <scope>NUCLEOTIDE SEQUENCE [LARGE SCALE GENOMIC DNA]</scope>
</reference>
<feature type="region of interest" description="Disordered" evidence="1">
    <location>
        <begin position="1"/>
        <end position="58"/>
    </location>
</feature>
<feature type="compositionally biased region" description="Pro residues" evidence="1">
    <location>
        <begin position="40"/>
        <end position="52"/>
    </location>
</feature>
<feature type="compositionally biased region" description="Polar residues" evidence="1">
    <location>
        <begin position="7"/>
        <end position="16"/>
    </location>
</feature>
<feature type="compositionally biased region" description="Low complexity" evidence="1">
    <location>
        <begin position="19"/>
        <end position="39"/>
    </location>
</feature>
<name>A0A4U6T3M7_SETVI</name>
<dbReference type="PANTHER" id="PTHR33075">
    <property type="entry name" value="OS02G0499800 PROTEIN"/>
    <property type="match status" value="1"/>
</dbReference>
<dbReference type="EMBL" id="CM016560">
    <property type="protein sequence ID" value="TKV94562.1"/>
    <property type="molecule type" value="Genomic_DNA"/>
</dbReference>
<organism evidence="3 4">
    <name type="scientific">Setaria viridis</name>
    <name type="common">Green bristlegrass</name>
    <name type="synonym">Setaria italica subsp. viridis</name>
    <dbReference type="NCBI Taxonomy" id="4556"/>
    <lineage>
        <taxon>Eukaryota</taxon>
        <taxon>Viridiplantae</taxon>
        <taxon>Streptophyta</taxon>
        <taxon>Embryophyta</taxon>
        <taxon>Tracheophyta</taxon>
        <taxon>Spermatophyta</taxon>
        <taxon>Magnoliopsida</taxon>
        <taxon>Liliopsida</taxon>
        <taxon>Poales</taxon>
        <taxon>Poaceae</taxon>
        <taxon>PACMAD clade</taxon>
        <taxon>Panicoideae</taxon>
        <taxon>Panicodae</taxon>
        <taxon>Paniceae</taxon>
        <taxon>Cenchrinae</taxon>
        <taxon>Setaria</taxon>
    </lineage>
</organism>
<gene>
    <name evidence="3" type="ORF">SEVIR_9G303501v2</name>
</gene>
<keyword evidence="4" id="KW-1185">Reference proteome</keyword>
<dbReference type="Pfam" id="PF24530">
    <property type="entry name" value="DUF7597"/>
    <property type="match status" value="1"/>
</dbReference>
<dbReference type="Gramene" id="TKV94562">
    <property type="protein sequence ID" value="TKV94562"/>
    <property type="gene ID" value="SEVIR_9G303501v2"/>
</dbReference>
<accession>A0A4U6T3M7</accession>
<dbReference type="InterPro" id="IPR056018">
    <property type="entry name" value="DUF7597"/>
</dbReference>
<evidence type="ECO:0000259" key="2">
    <source>
        <dbReference type="Pfam" id="PF24530"/>
    </source>
</evidence>
<dbReference type="PANTHER" id="PTHR33075:SF7">
    <property type="entry name" value="OS02G0303350 PROTEIN"/>
    <property type="match status" value="1"/>
</dbReference>
<evidence type="ECO:0000313" key="4">
    <source>
        <dbReference type="Proteomes" id="UP000298652"/>
    </source>
</evidence>
<evidence type="ECO:0000256" key="1">
    <source>
        <dbReference type="SAM" id="MobiDB-lite"/>
    </source>
</evidence>
<sequence>MALQPGDSASTKTNINVVPPSAAGPSSSLHPASSASPRSPGKPSPSPPPQPPMAFFSVDPRPHAPRGFDVVPNDPEAPPLVLSVYIGRMESYNEDLTITYMVLKVNKADFEPMAMALKDFFARTYGVHLTKVQSCPIGDAYIRFHSPVEREWFLDKIVQFRPNYQIHFAKHDEGRNARFQYMDREAWIMLMPFL</sequence>
<feature type="domain" description="DUF7597" evidence="2">
    <location>
        <begin position="60"/>
        <end position="178"/>
    </location>
</feature>
<evidence type="ECO:0000313" key="3">
    <source>
        <dbReference type="EMBL" id="TKV94562.1"/>
    </source>
</evidence>
<proteinExistence type="predicted"/>
<dbReference type="Proteomes" id="UP000298652">
    <property type="component" value="Chromosome 9"/>
</dbReference>
<dbReference type="OMA" id="HENCAIA"/>